<dbReference type="EMBL" id="LAZR01014933">
    <property type="protein sequence ID" value="KKM15332.1"/>
    <property type="molecule type" value="Genomic_DNA"/>
</dbReference>
<accession>A0A0F9HJI8</accession>
<sequence length="53" mass="6074">MAKVKCAWTGRLISVELDPKTGCYWGRCKCRRNHLAVIHPITYRNATRPLFAA</sequence>
<evidence type="ECO:0000313" key="1">
    <source>
        <dbReference type="EMBL" id="KKM15332.1"/>
    </source>
</evidence>
<organism evidence="1">
    <name type="scientific">marine sediment metagenome</name>
    <dbReference type="NCBI Taxonomy" id="412755"/>
    <lineage>
        <taxon>unclassified sequences</taxon>
        <taxon>metagenomes</taxon>
        <taxon>ecological metagenomes</taxon>
    </lineage>
</organism>
<reference evidence="1" key="1">
    <citation type="journal article" date="2015" name="Nature">
        <title>Complex archaea that bridge the gap between prokaryotes and eukaryotes.</title>
        <authorList>
            <person name="Spang A."/>
            <person name="Saw J.H."/>
            <person name="Jorgensen S.L."/>
            <person name="Zaremba-Niedzwiedzka K."/>
            <person name="Martijn J."/>
            <person name="Lind A.E."/>
            <person name="van Eijk R."/>
            <person name="Schleper C."/>
            <person name="Guy L."/>
            <person name="Ettema T.J."/>
        </authorList>
    </citation>
    <scope>NUCLEOTIDE SEQUENCE</scope>
</reference>
<name>A0A0F9HJI8_9ZZZZ</name>
<dbReference type="AlphaFoldDB" id="A0A0F9HJI8"/>
<protein>
    <submittedName>
        <fullName evidence="1">Uncharacterized protein</fullName>
    </submittedName>
</protein>
<comment type="caution">
    <text evidence="1">The sequence shown here is derived from an EMBL/GenBank/DDBJ whole genome shotgun (WGS) entry which is preliminary data.</text>
</comment>
<proteinExistence type="predicted"/>
<gene>
    <name evidence="1" type="ORF">LCGC14_1697190</name>
</gene>